<dbReference type="EMBL" id="JACHXV010000026">
    <property type="protein sequence ID" value="MBB3175331.1"/>
    <property type="molecule type" value="Genomic_DNA"/>
</dbReference>
<keyword evidence="3" id="KW-0812">Transmembrane</keyword>
<keyword evidence="6" id="KW-1185">Reference proteome</keyword>
<evidence type="ECO:0000256" key="3">
    <source>
        <dbReference type="SAM" id="Phobius"/>
    </source>
</evidence>
<keyword evidence="3" id="KW-1133">Transmembrane helix</keyword>
<dbReference type="Gene3D" id="1.10.238.120">
    <property type="entry name" value="Jann4075-like"/>
    <property type="match status" value="1"/>
</dbReference>
<protein>
    <submittedName>
        <fullName evidence="5">Outer membrane protein OmpA-like peptidoglycan-associated protein</fullName>
    </submittedName>
</protein>
<feature type="compositionally biased region" description="Low complexity" evidence="2">
    <location>
        <begin position="200"/>
        <end position="217"/>
    </location>
</feature>
<name>A0A839V7C1_9PROT</name>
<dbReference type="Proteomes" id="UP000557688">
    <property type="component" value="Unassembled WGS sequence"/>
</dbReference>
<evidence type="ECO:0000313" key="6">
    <source>
        <dbReference type="Proteomes" id="UP000557688"/>
    </source>
</evidence>
<evidence type="ECO:0000313" key="5">
    <source>
        <dbReference type="EMBL" id="MBB3175331.1"/>
    </source>
</evidence>
<evidence type="ECO:0000256" key="2">
    <source>
        <dbReference type="SAM" id="MobiDB-lite"/>
    </source>
</evidence>
<dbReference type="AlphaFoldDB" id="A0A839V7C1"/>
<evidence type="ECO:0000256" key="1">
    <source>
        <dbReference type="PROSITE-ProRule" id="PRU00473"/>
    </source>
</evidence>
<feature type="region of interest" description="Disordered" evidence="2">
    <location>
        <begin position="314"/>
        <end position="335"/>
    </location>
</feature>
<dbReference type="InterPro" id="IPR021274">
    <property type="entry name" value="DUF2853"/>
</dbReference>
<dbReference type="CDD" id="cd07185">
    <property type="entry name" value="OmpA_C-like"/>
    <property type="match status" value="1"/>
</dbReference>
<evidence type="ECO:0000259" key="4">
    <source>
        <dbReference type="PROSITE" id="PS51123"/>
    </source>
</evidence>
<dbReference type="PANTHER" id="PTHR30329">
    <property type="entry name" value="STATOR ELEMENT OF FLAGELLAR MOTOR COMPLEX"/>
    <property type="match status" value="1"/>
</dbReference>
<sequence length="335" mass="35115">MFEDWLADVKRYVPDPDETAVAGIIRYCGIALQTRDASLVSFGDPEETGRVREHFLKRKLGLSDSDDVLDHEIAAVGHRMNDTTFRNRVTVYYLLAERFGKLGVFHHDSPAAAPLAEAPVVAPVIAEPVVTEPVVAEPAIAPPPPPRAAAVPPPPSPATRTGGKWWLWLLLLLAALLAFLLLRSCATPPAPAPAPPPPASTADSTPAPAPAPANTAAIPDGASVVATTRADKPALNVYFETAKSDVAADFADKAADLKAYATAHPDTRISVSGFNDPTGDAAANAELSKHRAQAVADALKALGIPDSVIDLNKPADSTDAGTSNAAARRVEVSFE</sequence>
<dbReference type="PANTHER" id="PTHR30329:SF21">
    <property type="entry name" value="LIPOPROTEIN YIAD-RELATED"/>
    <property type="match status" value="1"/>
</dbReference>
<reference evidence="5 6" key="1">
    <citation type="submission" date="2020-08" db="EMBL/GenBank/DDBJ databases">
        <title>Genomic Encyclopedia of Type Strains, Phase III (KMG-III): the genomes of soil and plant-associated and newly described type strains.</title>
        <authorList>
            <person name="Whitman W."/>
        </authorList>
    </citation>
    <scope>NUCLEOTIDE SEQUENCE [LARGE SCALE GENOMIC DNA]</scope>
    <source>
        <strain evidence="5 6">CECT 8088</strain>
    </source>
</reference>
<organism evidence="5 6">
    <name type="scientific">Endobacter medicaginis</name>
    <dbReference type="NCBI Taxonomy" id="1181271"/>
    <lineage>
        <taxon>Bacteria</taxon>
        <taxon>Pseudomonadati</taxon>
        <taxon>Pseudomonadota</taxon>
        <taxon>Alphaproteobacteria</taxon>
        <taxon>Acetobacterales</taxon>
        <taxon>Acetobacteraceae</taxon>
        <taxon>Endobacter</taxon>
    </lineage>
</organism>
<keyword evidence="1 3" id="KW-0472">Membrane</keyword>
<feature type="domain" description="OmpA-like" evidence="4">
    <location>
        <begin position="226"/>
        <end position="335"/>
    </location>
</feature>
<comment type="caution">
    <text evidence="5">The sequence shown here is derived from an EMBL/GenBank/DDBJ whole genome shotgun (WGS) entry which is preliminary data.</text>
</comment>
<dbReference type="InterPro" id="IPR006665">
    <property type="entry name" value="OmpA-like"/>
</dbReference>
<feature type="compositionally biased region" description="Pro residues" evidence="2">
    <location>
        <begin position="190"/>
        <end position="199"/>
    </location>
</feature>
<gene>
    <name evidence="5" type="ORF">FHR90_003185</name>
</gene>
<dbReference type="Pfam" id="PF11015">
    <property type="entry name" value="DUF2853"/>
    <property type="match status" value="1"/>
</dbReference>
<feature type="transmembrane region" description="Helical" evidence="3">
    <location>
        <begin position="165"/>
        <end position="182"/>
    </location>
</feature>
<dbReference type="Gene3D" id="3.30.1330.60">
    <property type="entry name" value="OmpA-like domain"/>
    <property type="match status" value="1"/>
</dbReference>
<feature type="region of interest" description="Disordered" evidence="2">
    <location>
        <begin position="190"/>
        <end position="217"/>
    </location>
</feature>
<dbReference type="Pfam" id="PF00691">
    <property type="entry name" value="OmpA"/>
    <property type="match status" value="1"/>
</dbReference>
<dbReference type="RefSeq" id="WP_221188292.1">
    <property type="nucleotide sequence ID" value="NZ_JACHXV010000026.1"/>
</dbReference>
<accession>A0A839V7C1</accession>
<dbReference type="SUPFAM" id="SSF103088">
    <property type="entry name" value="OmpA-like"/>
    <property type="match status" value="1"/>
</dbReference>
<dbReference type="InterPro" id="IPR036737">
    <property type="entry name" value="OmpA-like_sf"/>
</dbReference>
<dbReference type="PROSITE" id="PS51123">
    <property type="entry name" value="OMPA_2"/>
    <property type="match status" value="1"/>
</dbReference>
<dbReference type="GO" id="GO:0016020">
    <property type="term" value="C:membrane"/>
    <property type="evidence" value="ECO:0007669"/>
    <property type="project" value="UniProtKB-UniRule"/>
</dbReference>
<dbReference type="InterPro" id="IPR050330">
    <property type="entry name" value="Bact_OuterMem_StrucFunc"/>
</dbReference>
<dbReference type="InterPro" id="IPR023154">
    <property type="entry name" value="Jann4075-like_sf"/>
</dbReference>
<dbReference type="SUPFAM" id="SSF158587">
    <property type="entry name" value="Jann4075-like"/>
    <property type="match status" value="1"/>
</dbReference>
<proteinExistence type="predicted"/>